<dbReference type="RefSeq" id="WP_077474155.1">
    <property type="nucleotide sequence ID" value="NZ_MLHK01000034.1"/>
</dbReference>
<evidence type="ECO:0000313" key="2">
    <source>
        <dbReference type="EMBL" id="OOF45271.1"/>
    </source>
</evidence>
<protein>
    <submittedName>
        <fullName evidence="2">Capsid scaffolding protein</fullName>
    </submittedName>
</protein>
<comment type="caution">
    <text evidence="2">The sequence shown here is derived from an EMBL/GenBank/DDBJ whole genome shotgun (WGS) entry which is preliminary data.</text>
</comment>
<keyword evidence="1" id="KW-0175">Coiled coil</keyword>
<name>A0A1V3IT48_9PAST</name>
<gene>
    <name evidence="2" type="ORF">BKK51_06885</name>
</gene>
<dbReference type="Proteomes" id="UP000188728">
    <property type="component" value="Unassembled WGS sequence"/>
</dbReference>
<accession>A0A1V3IT48</accession>
<reference evidence="2 3" key="1">
    <citation type="submission" date="2016-10" db="EMBL/GenBank/DDBJ databases">
        <title>Rodentibacter gen. nov. and new species.</title>
        <authorList>
            <person name="Christensen H."/>
        </authorList>
    </citation>
    <scope>NUCLEOTIDE SEQUENCE [LARGE SCALE GENOMIC DNA]</scope>
    <source>
        <strain evidence="2 3">H1983213011</strain>
    </source>
</reference>
<feature type="coiled-coil region" evidence="1">
    <location>
        <begin position="201"/>
        <end position="249"/>
    </location>
</feature>
<dbReference type="InterPro" id="IPR009228">
    <property type="entry name" value="Capsid_scaffold_GpO"/>
</dbReference>
<dbReference type="AlphaFoldDB" id="A0A1V3IT48"/>
<organism evidence="2 3">
    <name type="scientific">Rodentibacter trehalosifermentans</name>
    <dbReference type="NCBI Taxonomy" id="1908263"/>
    <lineage>
        <taxon>Bacteria</taxon>
        <taxon>Pseudomonadati</taxon>
        <taxon>Pseudomonadota</taxon>
        <taxon>Gammaproteobacteria</taxon>
        <taxon>Pasteurellales</taxon>
        <taxon>Pasteurellaceae</taxon>
        <taxon>Rodentibacter</taxon>
    </lineage>
</organism>
<dbReference type="EMBL" id="MLHK01000034">
    <property type="protein sequence ID" value="OOF45271.1"/>
    <property type="molecule type" value="Genomic_DNA"/>
</dbReference>
<dbReference type="Pfam" id="PF05929">
    <property type="entry name" value="Phage_GPO"/>
    <property type="match status" value="1"/>
</dbReference>
<evidence type="ECO:0000313" key="3">
    <source>
        <dbReference type="Proteomes" id="UP000188728"/>
    </source>
</evidence>
<sequence length="272" mass="30663">MPKKSKWFVVATEGATTDGREIQRKWIEEMAESYDPKNTYGARINLDHIKFTLFFEDMPNAHCFGDVIALKTQQREDGKLQLLAEIVPTESLIKLNQAGQKVYTSVEIDTNFADTGKAYLVGLAVTDNPASLGTEMLSFSHNGLSSRKLKAENLFTAAIETKLEFMEEAEKSPSILEKIKGLFAKKEKSDDERFAVHEQSIELLAEQTKETQEKLTALSEQLAQRESELAEMKMENKKILAQFAELEKEPEQNYTPRPVVAGESATEKGFIF</sequence>
<proteinExistence type="predicted"/>
<evidence type="ECO:0000256" key="1">
    <source>
        <dbReference type="SAM" id="Coils"/>
    </source>
</evidence>